<evidence type="ECO:0000313" key="2">
    <source>
        <dbReference type="Proteomes" id="UP000257109"/>
    </source>
</evidence>
<proteinExistence type="predicted"/>
<dbReference type="AlphaFoldDB" id="A0A371H9T5"/>
<sequence length="137" mass="15089">MFEIYVDVDYVESSLVHVQTIVTKETICIDTRVNVSHEINYIHVSQSLNCGDDGLCVNHSENGDDSNEGDIPYESSYGTNVEGDFDGNIDVEVPPTFVASSLITSMVNEDPSIQISLIQKQISSQFGYKVSKEGFKG</sequence>
<feature type="non-terminal residue" evidence="1">
    <location>
        <position position="1"/>
    </location>
</feature>
<gene>
    <name evidence="1" type="ORF">CR513_17373</name>
</gene>
<accession>A0A371H9T5</accession>
<comment type="caution">
    <text evidence="1">The sequence shown here is derived from an EMBL/GenBank/DDBJ whole genome shotgun (WGS) entry which is preliminary data.</text>
</comment>
<evidence type="ECO:0000313" key="1">
    <source>
        <dbReference type="EMBL" id="RDX99558.1"/>
    </source>
</evidence>
<organism evidence="1 2">
    <name type="scientific">Mucuna pruriens</name>
    <name type="common">Velvet bean</name>
    <name type="synonym">Dolichos pruriens</name>
    <dbReference type="NCBI Taxonomy" id="157652"/>
    <lineage>
        <taxon>Eukaryota</taxon>
        <taxon>Viridiplantae</taxon>
        <taxon>Streptophyta</taxon>
        <taxon>Embryophyta</taxon>
        <taxon>Tracheophyta</taxon>
        <taxon>Spermatophyta</taxon>
        <taxon>Magnoliopsida</taxon>
        <taxon>eudicotyledons</taxon>
        <taxon>Gunneridae</taxon>
        <taxon>Pentapetalae</taxon>
        <taxon>rosids</taxon>
        <taxon>fabids</taxon>
        <taxon>Fabales</taxon>
        <taxon>Fabaceae</taxon>
        <taxon>Papilionoideae</taxon>
        <taxon>50 kb inversion clade</taxon>
        <taxon>NPAAA clade</taxon>
        <taxon>indigoferoid/millettioid clade</taxon>
        <taxon>Phaseoleae</taxon>
        <taxon>Mucuna</taxon>
    </lineage>
</organism>
<dbReference type="EMBL" id="QJKJ01003201">
    <property type="protein sequence ID" value="RDX99558.1"/>
    <property type="molecule type" value="Genomic_DNA"/>
</dbReference>
<protein>
    <submittedName>
        <fullName evidence="1">Uncharacterized protein</fullName>
    </submittedName>
</protein>
<name>A0A371H9T5_MUCPR</name>
<reference evidence="1" key="1">
    <citation type="submission" date="2018-05" db="EMBL/GenBank/DDBJ databases">
        <title>Draft genome of Mucuna pruriens seed.</title>
        <authorList>
            <person name="Nnadi N.E."/>
            <person name="Vos R."/>
            <person name="Hasami M.H."/>
            <person name="Devisetty U.K."/>
            <person name="Aguiy J.C."/>
        </authorList>
    </citation>
    <scope>NUCLEOTIDE SEQUENCE [LARGE SCALE GENOMIC DNA]</scope>
    <source>
        <strain evidence="1">JCA_2017</strain>
    </source>
</reference>
<dbReference type="Proteomes" id="UP000257109">
    <property type="component" value="Unassembled WGS sequence"/>
</dbReference>
<keyword evidence="2" id="KW-1185">Reference proteome</keyword>